<dbReference type="EMBL" id="GGEC01080515">
    <property type="protein sequence ID" value="MBX60999.1"/>
    <property type="molecule type" value="Transcribed_RNA"/>
</dbReference>
<accession>A0A2P2Q248</accession>
<sequence>MNPMQAMMILMVNVK</sequence>
<reference evidence="1" key="1">
    <citation type="submission" date="2018-02" db="EMBL/GenBank/DDBJ databases">
        <title>Rhizophora mucronata_Transcriptome.</title>
        <authorList>
            <person name="Meera S.P."/>
            <person name="Sreeshan A."/>
            <person name="Augustine A."/>
        </authorList>
    </citation>
    <scope>NUCLEOTIDE SEQUENCE</scope>
    <source>
        <tissue evidence="1">Leaf</tissue>
    </source>
</reference>
<name>A0A2P2Q248_RHIMU</name>
<protein>
    <submittedName>
        <fullName evidence="1">Uncharacterized protein</fullName>
    </submittedName>
</protein>
<organism evidence="1">
    <name type="scientific">Rhizophora mucronata</name>
    <name type="common">Asiatic mangrove</name>
    <dbReference type="NCBI Taxonomy" id="61149"/>
    <lineage>
        <taxon>Eukaryota</taxon>
        <taxon>Viridiplantae</taxon>
        <taxon>Streptophyta</taxon>
        <taxon>Embryophyta</taxon>
        <taxon>Tracheophyta</taxon>
        <taxon>Spermatophyta</taxon>
        <taxon>Magnoliopsida</taxon>
        <taxon>eudicotyledons</taxon>
        <taxon>Gunneridae</taxon>
        <taxon>Pentapetalae</taxon>
        <taxon>rosids</taxon>
        <taxon>fabids</taxon>
        <taxon>Malpighiales</taxon>
        <taxon>Rhizophoraceae</taxon>
        <taxon>Rhizophora</taxon>
    </lineage>
</organism>
<evidence type="ECO:0000313" key="1">
    <source>
        <dbReference type="EMBL" id="MBX60999.1"/>
    </source>
</evidence>
<proteinExistence type="predicted"/>